<dbReference type="Proteomes" id="UP001560045">
    <property type="component" value="Unassembled WGS sequence"/>
</dbReference>
<reference evidence="1 2" key="1">
    <citation type="submission" date="2024-06" db="EMBL/GenBank/DDBJ databases">
        <title>Draft genome sequence of Geodermatophilus badlandi, a novel member of the Geodermatophilaceae isolated from badland sedimentary rocks in the Red desert, Wyoming, USA.</title>
        <authorList>
            <person name="Ben Tekaya S."/>
            <person name="Nouioui I."/>
            <person name="Flores G.M."/>
            <person name="Shaal M.N."/>
            <person name="Bredoire F."/>
            <person name="Basile F."/>
            <person name="Van Diepen L."/>
            <person name="Ward N.L."/>
        </authorList>
    </citation>
    <scope>NUCLEOTIDE SEQUENCE [LARGE SCALE GENOMIC DNA]</scope>
    <source>
        <strain evidence="1 2">WL48A</strain>
    </source>
</reference>
<evidence type="ECO:0000313" key="2">
    <source>
        <dbReference type="Proteomes" id="UP001560045"/>
    </source>
</evidence>
<dbReference type="EMBL" id="JBFNXQ010000178">
    <property type="protein sequence ID" value="MEX5721828.1"/>
    <property type="molecule type" value="Genomic_DNA"/>
</dbReference>
<comment type="caution">
    <text evidence="1">The sequence shown here is derived from an EMBL/GenBank/DDBJ whole genome shotgun (WGS) entry which is preliminary data.</text>
</comment>
<proteinExistence type="predicted"/>
<name>A0ABV3XMJ1_9ACTN</name>
<keyword evidence="2" id="KW-1185">Reference proteome</keyword>
<sequence>MATCEEVFELPEEASVVVMVNAADAEAVPATDLWRGIVTVLCPDSLPTW</sequence>
<gene>
    <name evidence="1" type="ORF">ABQ292_26115</name>
</gene>
<accession>A0ABV3XMJ1</accession>
<protein>
    <submittedName>
        <fullName evidence="1">Uncharacterized protein</fullName>
    </submittedName>
</protein>
<evidence type="ECO:0000313" key="1">
    <source>
        <dbReference type="EMBL" id="MEX5721828.1"/>
    </source>
</evidence>
<organism evidence="1 2">
    <name type="scientific">Geodermatophilus maliterrae</name>
    <dbReference type="NCBI Taxonomy" id="3162531"/>
    <lineage>
        <taxon>Bacteria</taxon>
        <taxon>Bacillati</taxon>
        <taxon>Actinomycetota</taxon>
        <taxon>Actinomycetes</taxon>
        <taxon>Geodermatophilales</taxon>
        <taxon>Geodermatophilaceae</taxon>
        <taxon>Geodermatophilus</taxon>
    </lineage>
</organism>
<dbReference type="RefSeq" id="WP_369210617.1">
    <property type="nucleotide sequence ID" value="NZ_JBFNXQ010000178.1"/>
</dbReference>